<accession>A0ABP9W176</accession>
<dbReference type="PROSITE" id="PS50893">
    <property type="entry name" value="ABC_TRANSPORTER_2"/>
    <property type="match status" value="1"/>
</dbReference>
<keyword evidence="6" id="KW-0449">Lipoprotein</keyword>
<dbReference type="Gene3D" id="3.40.50.300">
    <property type="entry name" value="P-loop containing nucleotide triphosphate hydrolases"/>
    <property type="match status" value="1"/>
</dbReference>
<organism evidence="6 7">
    <name type="scientific">Novipirellula caenicola</name>
    <dbReference type="NCBI Taxonomy" id="1536901"/>
    <lineage>
        <taxon>Bacteria</taxon>
        <taxon>Pseudomonadati</taxon>
        <taxon>Planctomycetota</taxon>
        <taxon>Planctomycetia</taxon>
        <taxon>Pirellulales</taxon>
        <taxon>Pirellulaceae</taxon>
        <taxon>Novipirellula</taxon>
    </lineage>
</organism>
<evidence type="ECO:0000259" key="5">
    <source>
        <dbReference type="PROSITE" id="PS50893"/>
    </source>
</evidence>
<dbReference type="RefSeq" id="WP_345687961.1">
    <property type="nucleotide sequence ID" value="NZ_BAABRO010000020.1"/>
</dbReference>
<dbReference type="Pfam" id="PF00005">
    <property type="entry name" value="ABC_tran"/>
    <property type="match status" value="1"/>
</dbReference>
<comment type="similarity">
    <text evidence="1">Belongs to the ABC transporter superfamily.</text>
</comment>
<evidence type="ECO:0000313" key="6">
    <source>
        <dbReference type="EMBL" id="GAA5510228.1"/>
    </source>
</evidence>
<dbReference type="SMART" id="SM00382">
    <property type="entry name" value="AAA"/>
    <property type="match status" value="1"/>
</dbReference>
<proteinExistence type="inferred from homology"/>
<keyword evidence="7" id="KW-1185">Reference proteome</keyword>
<name>A0ABP9W176_9BACT</name>
<dbReference type="PANTHER" id="PTHR24220:SF689">
    <property type="entry name" value="LIPOPROTEIN-RELEASING SYSTEM ATP-BINDING PROTEIN LOLD"/>
    <property type="match status" value="1"/>
</dbReference>
<dbReference type="InterPro" id="IPR027417">
    <property type="entry name" value="P-loop_NTPase"/>
</dbReference>
<dbReference type="CDD" id="cd03255">
    <property type="entry name" value="ABC_MJ0796_LolCDE_FtsE"/>
    <property type="match status" value="1"/>
</dbReference>
<evidence type="ECO:0000256" key="3">
    <source>
        <dbReference type="ARBA" id="ARBA00022741"/>
    </source>
</evidence>
<keyword evidence="3" id="KW-0547">Nucleotide-binding</keyword>
<reference evidence="6 7" key="1">
    <citation type="submission" date="2024-02" db="EMBL/GenBank/DDBJ databases">
        <title>Rhodopirellula caenicola NBRC 110016.</title>
        <authorList>
            <person name="Ichikawa N."/>
            <person name="Katano-Makiyama Y."/>
            <person name="Hidaka K."/>
        </authorList>
    </citation>
    <scope>NUCLEOTIDE SEQUENCE [LARGE SCALE GENOMIC DNA]</scope>
    <source>
        <strain evidence="6 7">NBRC 110016</strain>
    </source>
</reference>
<evidence type="ECO:0000256" key="4">
    <source>
        <dbReference type="ARBA" id="ARBA00022840"/>
    </source>
</evidence>
<protein>
    <submittedName>
        <fullName evidence="6">Lipoprotein-releasing system ATP-binding protein LolD</fullName>
    </submittedName>
</protein>
<dbReference type="EMBL" id="BAABRO010000020">
    <property type="protein sequence ID" value="GAA5510228.1"/>
    <property type="molecule type" value="Genomic_DNA"/>
</dbReference>
<comment type="caution">
    <text evidence="6">The sequence shown here is derived from an EMBL/GenBank/DDBJ whole genome shotgun (WGS) entry which is preliminary data.</text>
</comment>
<dbReference type="InterPro" id="IPR003593">
    <property type="entry name" value="AAA+_ATPase"/>
</dbReference>
<dbReference type="Proteomes" id="UP001416858">
    <property type="component" value="Unassembled WGS sequence"/>
</dbReference>
<keyword evidence="4 6" id="KW-0067">ATP-binding</keyword>
<keyword evidence="2" id="KW-0813">Transport</keyword>
<dbReference type="InterPro" id="IPR003439">
    <property type="entry name" value="ABC_transporter-like_ATP-bd"/>
</dbReference>
<dbReference type="InterPro" id="IPR015854">
    <property type="entry name" value="ABC_transpr_LolD-like"/>
</dbReference>
<dbReference type="InterPro" id="IPR017911">
    <property type="entry name" value="MacB-like_ATP-bd"/>
</dbReference>
<sequence length="228" mass="24548">MTTVNRETSLQVENLSKSYPTVGEPLQVLSNVSLSLVGGDSLAIVGPSGCGKSTLLQILGTLDHPDQGTVRIDGQDPFALTEKELAGFRNQHVGFVFQDHHLLPQLTVLENVLVPALAQGSPAAERFTHAEHLLESVGLVERRAHLPSELSGGERERVAIARALLMRPSLVLADEPTGNLDRRTADSVTELLLDLPSSQGVILVVVTHSHSLAESLKQSRELRDGQLV</sequence>
<evidence type="ECO:0000256" key="2">
    <source>
        <dbReference type="ARBA" id="ARBA00022448"/>
    </source>
</evidence>
<evidence type="ECO:0000313" key="7">
    <source>
        <dbReference type="Proteomes" id="UP001416858"/>
    </source>
</evidence>
<feature type="domain" description="ABC transporter" evidence="5">
    <location>
        <begin position="10"/>
        <end position="228"/>
    </location>
</feature>
<dbReference type="GO" id="GO:0005524">
    <property type="term" value="F:ATP binding"/>
    <property type="evidence" value="ECO:0007669"/>
    <property type="project" value="UniProtKB-KW"/>
</dbReference>
<dbReference type="SUPFAM" id="SSF52540">
    <property type="entry name" value="P-loop containing nucleoside triphosphate hydrolases"/>
    <property type="match status" value="1"/>
</dbReference>
<gene>
    <name evidence="6" type="primary">lolD_2</name>
    <name evidence="6" type="ORF">Rcae01_05734</name>
</gene>
<evidence type="ECO:0000256" key="1">
    <source>
        <dbReference type="ARBA" id="ARBA00005417"/>
    </source>
</evidence>
<dbReference type="PANTHER" id="PTHR24220">
    <property type="entry name" value="IMPORT ATP-BINDING PROTEIN"/>
    <property type="match status" value="1"/>
</dbReference>